<keyword evidence="1" id="KW-1133">Transmembrane helix</keyword>
<evidence type="ECO:0000313" key="4">
    <source>
        <dbReference type="Proteomes" id="UP000000639"/>
    </source>
</evidence>
<name>A1SQX7_PSYIN</name>
<proteinExistence type="predicted"/>
<sequence>MKKFLKFLLVVFIWLVIFGVCVAGSLLLGATEVEGIQVFLAIFIAWYAIKFCIYLYKRWQAKQRVEKLINIDASTKEKTKLSFFQFLFPKSIDKHIKRVLKRINHNVSSDENQQEADFIMHIKMDNKHADWLYTETVNRPQIADPIFSEYKYLQWIVLNDLVILDVDSYLIKNADSAANSEWLQLLNGLASSEKSKSLDGLLISIHVADLVDPATRSQIADQLRKKYEEIKEYCGVEVPVNISLLGLEERKGVDDWLGQLSNDWKKQTLGVINQQKEPVKNIIQSCFSKIQAIFKQGSLDYIVNQGFDETVANLPHKIKDIQDSVELFCSRLFSSNSFQGKPVCSGLFLVMAEKNKAVFVDDLLEQSALCWLPAISMNKNTASDIEKNKRLWTYLSATTVLVILLGTLYNSDKNNIEQIYQDYESQLSKSEDQVKVRDNLESRYQLITKLNDVNISYWLPLSESVFNIPTLKAELANDIQDVLISPVDKYFEDNIKQLSNKNIDSKVDYLNILMRRINVLSAASKGASLTDLAELPQPFDSAYIDNMSPDMIDGLNSLYIKSLFMIKDANDASYLKNWQQQITKYRNDISTLLLSSNGTMDWLIDWVNHNGKVDSVQLSDYWQGSRHIQSPILIEGAYTLAGKTIIDDFSEQILYALGEEHPFLLKFLPVFQQQYQHNYVAKWGAFLKNFHTGTATLSSRSEWLNVINNLTTGRNIFFKLLNDADYQLAPFNDLEDKPDWFDFSLYYQDMLALGEDEAQSNPAKNKVFTKLALKVVGSLGPVGKAISGSGKKALKTKKKLDKASGSGPGPSERALNLQEAGKGLDEYKGLIADLVFNIEQQKESHKSIRAFFEFENNPIDEGTVLANAKLNIMNLQGLIGKAGNSTASFWNVYIGSILVLENFMLEESACLLEKSWEEDFLYELEGVPAYKLDEFAYGESGVLWSFFDKTLQPFIQNKRGGGYSFKKVVEKKIPLSPDLLDYLIRAKDLKTRQKFKSFDLFMTAKPTDTNANSLLYVSETDISLICEAETQTLVNKNYIVNKLFKWDETCRSVSLKLKVGNKILEKVYSGDDGVFNFLDDFKSGVKRFELEEFPVYFYELNSYRIEYFDVKLNIKGADRLRQALSIKPPQPPESIAQCWM</sequence>
<dbReference type="PANTHER" id="PTHR36153">
    <property type="entry name" value="INNER MEMBRANE PROTEIN-RELATED"/>
    <property type="match status" value="1"/>
</dbReference>
<feature type="transmembrane region" description="Helical" evidence="1">
    <location>
        <begin position="391"/>
        <end position="409"/>
    </location>
</feature>
<feature type="domain" description="Type VI secretion system component TssM1 N-terminal" evidence="2">
    <location>
        <begin position="178"/>
        <end position="356"/>
    </location>
</feature>
<dbReference type="RefSeq" id="WP_011768451.1">
    <property type="nucleotide sequence ID" value="NC_008709.1"/>
</dbReference>
<evidence type="ECO:0000313" key="3">
    <source>
        <dbReference type="EMBL" id="ABM01892.1"/>
    </source>
</evidence>
<dbReference type="InterPro" id="IPR053156">
    <property type="entry name" value="T6SS_TssM-like"/>
</dbReference>
<dbReference type="AlphaFoldDB" id="A1SQX7"/>
<dbReference type="STRING" id="357804.Ping_0017"/>
<organism evidence="3 4">
    <name type="scientific">Psychromonas ingrahamii (strain DSM 17664 / CCUG 51855 / 37)</name>
    <dbReference type="NCBI Taxonomy" id="357804"/>
    <lineage>
        <taxon>Bacteria</taxon>
        <taxon>Pseudomonadati</taxon>
        <taxon>Pseudomonadota</taxon>
        <taxon>Gammaproteobacteria</taxon>
        <taxon>Alteromonadales</taxon>
        <taxon>Psychromonadaceae</taxon>
        <taxon>Psychromonas</taxon>
    </lineage>
</organism>
<dbReference type="KEGG" id="pin:Ping_0017"/>
<evidence type="ECO:0000256" key="1">
    <source>
        <dbReference type="SAM" id="Phobius"/>
    </source>
</evidence>
<dbReference type="eggNOG" id="COG3523">
    <property type="taxonomic scope" value="Bacteria"/>
</dbReference>
<reference evidence="3 4" key="1">
    <citation type="submission" date="2007-01" db="EMBL/GenBank/DDBJ databases">
        <title>Complete sequence of Psychromonas ingrahamii 37.</title>
        <authorList>
            <consortium name="US DOE Joint Genome Institute"/>
            <person name="Copeland A."/>
            <person name="Lucas S."/>
            <person name="Lapidus A."/>
            <person name="Barry K."/>
            <person name="Detter J.C."/>
            <person name="Glavina del Rio T."/>
            <person name="Hammon N."/>
            <person name="Israni S."/>
            <person name="Dalin E."/>
            <person name="Tice H."/>
            <person name="Pitluck S."/>
            <person name="Thompson L.S."/>
            <person name="Brettin T."/>
            <person name="Bruce D."/>
            <person name="Han C."/>
            <person name="Tapia R."/>
            <person name="Schmutz J."/>
            <person name="Larimer F."/>
            <person name="Land M."/>
            <person name="Hauser L."/>
            <person name="Kyrpides N."/>
            <person name="Ivanova N."/>
            <person name="Staley J."/>
            <person name="Richardson P."/>
        </authorList>
    </citation>
    <scope>NUCLEOTIDE SEQUENCE [LARGE SCALE GENOMIC DNA]</scope>
    <source>
        <strain evidence="3 4">37</strain>
    </source>
</reference>
<keyword evidence="4" id="KW-1185">Reference proteome</keyword>
<dbReference type="PANTHER" id="PTHR36153:SF1">
    <property type="entry name" value="TYPE VI SECRETION SYSTEM COMPONENT TSSM1"/>
    <property type="match status" value="1"/>
</dbReference>
<dbReference type="Proteomes" id="UP000000639">
    <property type="component" value="Chromosome"/>
</dbReference>
<accession>A1SQX7</accession>
<dbReference type="HOGENOM" id="CLU_004067_0_0_6"/>
<feature type="transmembrane region" description="Helical" evidence="1">
    <location>
        <begin position="7"/>
        <end position="30"/>
    </location>
</feature>
<gene>
    <name evidence="3" type="ordered locus">Ping_0017</name>
</gene>
<keyword evidence="1" id="KW-0812">Transmembrane</keyword>
<keyword evidence="1" id="KW-0472">Membrane</keyword>
<dbReference type="Pfam" id="PF14331">
    <property type="entry name" value="IcmF-related_N"/>
    <property type="match status" value="1"/>
</dbReference>
<feature type="transmembrane region" description="Helical" evidence="1">
    <location>
        <begin position="36"/>
        <end position="56"/>
    </location>
</feature>
<dbReference type="OrthoDB" id="9758229at2"/>
<protein>
    <recommendedName>
        <fullName evidence="2">Type VI secretion system component TssM1 N-terminal domain-containing protein</fullName>
    </recommendedName>
</protein>
<dbReference type="EMBL" id="CP000510">
    <property type="protein sequence ID" value="ABM01892.1"/>
    <property type="molecule type" value="Genomic_DNA"/>
</dbReference>
<evidence type="ECO:0000259" key="2">
    <source>
        <dbReference type="Pfam" id="PF14331"/>
    </source>
</evidence>
<dbReference type="InterPro" id="IPR025743">
    <property type="entry name" value="TssM1_N"/>
</dbReference>